<dbReference type="STRING" id="1003.SAMN04488541_101194"/>
<gene>
    <name evidence="1" type="ORF">SAMN04488541_101194</name>
</gene>
<dbReference type="RefSeq" id="WP_091543581.1">
    <property type="nucleotide sequence ID" value="NZ_FONY01000011.1"/>
</dbReference>
<organism evidence="1 2">
    <name type="scientific">Thermoflexibacter ruber</name>
    <dbReference type="NCBI Taxonomy" id="1003"/>
    <lineage>
        <taxon>Bacteria</taxon>
        <taxon>Pseudomonadati</taxon>
        <taxon>Bacteroidota</taxon>
        <taxon>Cytophagia</taxon>
        <taxon>Cytophagales</taxon>
        <taxon>Thermoflexibacteraceae</taxon>
        <taxon>Thermoflexibacter</taxon>
    </lineage>
</organism>
<dbReference type="InterPro" id="IPR029044">
    <property type="entry name" value="Nucleotide-diphossugar_trans"/>
</dbReference>
<keyword evidence="2" id="KW-1185">Reference proteome</keyword>
<dbReference type="GO" id="GO:0051479">
    <property type="term" value="P:mannosylglycerate biosynthetic process"/>
    <property type="evidence" value="ECO:0007669"/>
    <property type="project" value="InterPro"/>
</dbReference>
<dbReference type="OrthoDB" id="3275830at2"/>
<dbReference type="Proteomes" id="UP000199513">
    <property type="component" value="Unassembled WGS sequence"/>
</dbReference>
<dbReference type="GO" id="GO:0005737">
    <property type="term" value="C:cytoplasm"/>
    <property type="evidence" value="ECO:0007669"/>
    <property type="project" value="InterPro"/>
</dbReference>
<proteinExistence type="predicted"/>
<sequence length="231" mass="26312">MRIELPREAERFGSNLFYGVQKIYELDAGSSQDTEFSSPFHVVQKVPAEKIYEIESQMAIIIPIKNERLKLLEGVLCGIPHACLPIVVSNSTREPTDRFRMESNAIDNYCRFAKKRYVIAHQKDTALAYAFQKTSYANILDEEGVIKNGKAEGMIVGILLAKHFGKKYIGFIDADNFFPGAVYEYIKIYSSTLALANSNYAMTRILWHSKPKVIDSHLFFAKWGRVTRITN</sequence>
<dbReference type="Gene3D" id="3.90.550.10">
    <property type="entry name" value="Spore Coat Polysaccharide Biosynthesis Protein SpsA, Chain A"/>
    <property type="match status" value="1"/>
</dbReference>
<dbReference type="Pfam" id="PF09488">
    <property type="entry name" value="Osmo_MPGsynth"/>
    <property type="match status" value="1"/>
</dbReference>
<name>A0A1I2EYT0_9BACT</name>
<evidence type="ECO:0000313" key="1">
    <source>
        <dbReference type="EMBL" id="SFE97451.1"/>
    </source>
</evidence>
<dbReference type="InterPro" id="IPR012812">
    <property type="entry name" value="Osmo_MPG_synth"/>
</dbReference>
<accession>A0A1I2EYT0</accession>
<dbReference type="EMBL" id="FONY01000011">
    <property type="protein sequence ID" value="SFE97451.1"/>
    <property type="molecule type" value="Genomic_DNA"/>
</dbReference>
<reference evidence="1 2" key="1">
    <citation type="submission" date="2016-10" db="EMBL/GenBank/DDBJ databases">
        <authorList>
            <person name="de Groot N.N."/>
        </authorList>
    </citation>
    <scope>NUCLEOTIDE SEQUENCE [LARGE SCALE GENOMIC DNA]</scope>
    <source>
        <strain>GEY</strain>
        <strain evidence="2">DSM 9560</strain>
    </source>
</reference>
<dbReference type="AlphaFoldDB" id="A0A1I2EYT0"/>
<evidence type="ECO:0000313" key="2">
    <source>
        <dbReference type="Proteomes" id="UP000199513"/>
    </source>
</evidence>
<protein>
    <submittedName>
        <fullName evidence="1">Mannosyl-3-phosphoglycerate synthase</fullName>
    </submittedName>
</protein>
<dbReference type="GO" id="GO:0050504">
    <property type="term" value="F:mannosyl-3-phosphoglycerate synthase activity"/>
    <property type="evidence" value="ECO:0007669"/>
    <property type="project" value="InterPro"/>
</dbReference>